<evidence type="ECO:0000313" key="9">
    <source>
        <dbReference type="EMBL" id="MDQ0335197.1"/>
    </source>
</evidence>
<keyword evidence="11" id="KW-1185">Reference proteome</keyword>
<keyword evidence="6" id="KW-0521">NADP</keyword>
<dbReference type="Pfam" id="PF04321">
    <property type="entry name" value="RmlD_sub_bind"/>
    <property type="match status" value="1"/>
</dbReference>
<comment type="pathway">
    <text evidence="1 6">Carbohydrate biosynthesis; dTDP-L-rhamnose biosynthesis.</text>
</comment>
<dbReference type="GO" id="GO:0019305">
    <property type="term" value="P:dTDP-rhamnose biosynthetic process"/>
    <property type="evidence" value="ECO:0007669"/>
    <property type="project" value="TreeGrafter"/>
</dbReference>
<dbReference type="NCBIfam" id="TIGR01214">
    <property type="entry name" value="rmlD"/>
    <property type="match status" value="1"/>
</dbReference>
<evidence type="ECO:0000259" key="7">
    <source>
        <dbReference type="Pfam" id="PF04321"/>
    </source>
</evidence>
<protein>
    <recommendedName>
        <fullName evidence="4 6">dTDP-4-dehydrorhamnose reductase</fullName>
        <ecNumber evidence="3 6">1.1.1.133</ecNumber>
    </recommendedName>
</protein>
<dbReference type="SUPFAM" id="SSF51735">
    <property type="entry name" value="NAD(P)-binding Rossmann-fold domains"/>
    <property type="match status" value="1"/>
</dbReference>
<dbReference type="InterPro" id="IPR005913">
    <property type="entry name" value="dTDP_dehydrorham_reduct"/>
</dbReference>
<dbReference type="GO" id="GO:0008831">
    <property type="term" value="F:dTDP-4-dehydrorhamnose reductase activity"/>
    <property type="evidence" value="ECO:0007669"/>
    <property type="project" value="UniProtKB-EC"/>
</dbReference>
<dbReference type="AlphaFoldDB" id="A0A9X1CA98"/>
<dbReference type="InterPro" id="IPR036291">
    <property type="entry name" value="NAD(P)-bd_dom_sf"/>
</dbReference>
<gene>
    <name evidence="8" type="ORF">J2Z56_000593</name>
    <name evidence="9" type="ORF">J2Z57_001643</name>
</gene>
<dbReference type="EC" id="1.1.1.133" evidence="3 6"/>
<dbReference type="EMBL" id="JAUSUU010000004">
    <property type="protein sequence ID" value="MDQ0335197.1"/>
    <property type="molecule type" value="Genomic_DNA"/>
</dbReference>
<dbReference type="GO" id="GO:0005829">
    <property type="term" value="C:cytosol"/>
    <property type="evidence" value="ECO:0007669"/>
    <property type="project" value="TreeGrafter"/>
</dbReference>
<keyword evidence="6 8" id="KW-0560">Oxidoreductase</keyword>
<evidence type="ECO:0000256" key="1">
    <source>
        <dbReference type="ARBA" id="ARBA00004781"/>
    </source>
</evidence>
<evidence type="ECO:0000256" key="6">
    <source>
        <dbReference type="RuleBase" id="RU364082"/>
    </source>
</evidence>
<evidence type="ECO:0000256" key="3">
    <source>
        <dbReference type="ARBA" id="ARBA00012929"/>
    </source>
</evidence>
<comment type="similarity">
    <text evidence="2 6">Belongs to the dTDP-4-dehydrorhamnose reductase family.</text>
</comment>
<dbReference type="CDD" id="cd05254">
    <property type="entry name" value="dTDP_HR_like_SDR_e"/>
    <property type="match status" value="1"/>
</dbReference>
<evidence type="ECO:0000313" key="8">
    <source>
        <dbReference type="EMBL" id="MBP1838697.1"/>
    </source>
</evidence>
<name>A0A9X1CA98_9FLAO</name>
<dbReference type="Gene3D" id="3.90.25.10">
    <property type="entry name" value="UDP-galactose 4-epimerase, domain 1"/>
    <property type="match status" value="1"/>
</dbReference>
<sequence length="282" mass="31510">MKILVTGGNGQLAACIKDVSKGLNDLEFIYTDSEDLDITNQQHVAEFFQNNNIDWCINCAAYTAVDKAETDVDLARKVNKDGAKNLALACKSKNVKLIHVSTDFVFDGTSSTLYSETDSSEPIGVYGLTKLEGEHAIQDNLESYFILRTSWLYSEHANNFMKTMLRLAETRPELSVVADQIGTPTYATDLASVMLNIINNNSTNYGLYHYSNEGVASWYDFAAAIFEIADTKTKVFPIKTEAYPTPAARPQFSVMDKSKIKETFKIEIPHWRDSLKVALKNL</sequence>
<dbReference type="Proteomes" id="UP001138672">
    <property type="component" value="Unassembled WGS sequence"/>
</dbReference>
<comment type="caution">
    <text evidence="8">The sequence shown here is derived from an EMBL/GenBank/DDBJ whole genome shotgun (WGS) entry which is preliminary data.</text>
</comment>
<dbReference type="Proteomes" id="UP001231587">
    <property type="component" value="Unassembled WGS sequence"/>
</dbReference>
<reference evidence="8" key="1">
    <citation type="submission" date="2021-03" db="EMBL/GenBank/DDBJ databases">
        <title>Genomic Encyclopedia of Type Strains, Phase IV (KMG-IV): sequencing the most valuable type-strain genomes for metagenomic binning, comparative biology and taxonomic classification.</title>
        <authorList>
            <person name="Goeker M."/>
        </authorList>
    </citation>
    <scope>NUCLEOTIDE SEQUENCE</scope>
    <source>
        <strain evidence="8">DSM 15523</strain>
        <strain evidence="9 11">DSM 16476</strain>
    </source>
</reference>
<comment type="catalytic activity">
    <reaction evidence="5">
        <text>dTDP-beta-L-rhamnose + NADP(+) = dTDP-4-dehydro-beta-L-rhamnose + NADPH + H(+)</text>
        <dbReference type="Rhea" id="RHEA:21796"/>
        <dbReference type="ChEBI" id="CHEBI:15378"/>
        <dbReference type="ChEBI" id="CHEBI:57510"/>
        <dbReference type="ChEBI" id="CHEBI:57783"/>
        <dbReference type="ChEBI" id="CHEBI:58349"/>
        <dbReference type="ChEBI" id="CHEBI:62830"/>
        <dbReference type="EC" id="1.1.1.133"/>
    </reaction>
</comment>
<dbReference type="InterPro" id="IPR029903">
    <property type="entry name" value="RmlD-like-bd"/>
</dbReference>
<evidence type="ECO:0000313" key="10">
    <source>
        <dbReference type="Proteomes" id="UP001138672"/>
    </source>
</evidence>
<evidence type="ECO:0000256" key="2">
    <source>
        <dbReference type="ARBA" id="ARBA00010944"/>
    </source>
</evidence>
<comment type="function">
    <text evidence="6">Catalyzes the reduction of dTDP-6-deoxy-L-lyxo-4-hexulose to yield dTDP-L-rhamnose.</text>
</comment>
<dbReference type="RefSeq" id="WP_057778931.1">
    <property type="nucleotide sequence ID" value="NZ_JAGGJQ010000001.1"/>
</dbReference>
<evidence type="ECO:0000256" key="5">
    <source>
        <dbReference type="ARBA" id="ARBA00048200"/>
    </source>
</evidence>
<organism evidence="8 10">
    <name type="scientific">Formosa algae</name>
    <dbReference type="NCBI Taxonomy" id="225843"/>
    <lineage>
        <taxon>Bacteria</taxon>
        <taxon>Pseudomonadati</taxon>
        <taxon>Bacteroidota</taxon>
        <taxon>Flavobacteriia</taxon>
        <taxon>Flavobacteriales</taxon>
        <taxon>Flavobacteriaceae</taxon>
        <taxon>Formosa</taxon>
    </lineage>
</organism>
<evidence type="ECO:0000256" key="4">
    <source>
        <dbReference type="ARBA" id="ARBA00017099"/>
    </source>
</evidence>
<dbReference type="OrthoDB" id="9803892at2"/>
<dbReference type="PANTHER" id="PTHR10491:SF4">
    <property type="entry name" value="METHIONINE ADENOSYLTRANSFERASE 2 SUBUNIT BETA"/>
    <property type="match status" value="1"/>
</dbReference>
<dbReference type="PANTHER" id="PTHR10491">
    <property type="entry name" value="DTDP-4-DEHYDRORHAMNOSE REDUCTASE"/>
    <property type="match status" value="1"/>
</dbReference>
<proteinExistence type="inferred from homology"/>
<dbReference type="Gene3D" id="3.40.50.720">
    <property type="entry name" value="NAD(P)-binding Rossmann-like Domain"/>
    <property type="match status" value="1"/>
</dbReference>
<dbReference type="EMBL" id="JAGGJQ010000001">
    <property type="protein sequence ID" value="MBP1838697.1"/>
    <property type="molecule type" value="Genomic_DNA"/>
</dbReference>
<feature type="domain" description="RmlD-like substrate binding" evidence="7">
    <location>
        <begin position="1"/>
        <end position="281"/>
    </location>
</feature>
<accession>A0A9X1CA98</accession>
<evidence type="ECO:0000313" key="11">
    <source>
        <dbReference type="Proteomes" id="UP001231587"/>
    </source>
</evidence>